<feature type="transmembrane region" description="Helical" evidence="2">
    <location>
        <begin position="65"/>
        <end position="88"/>
    </location>
</feature>
<accession>A0A2T7NKM0</accession>
<gene>
    <name evidence="3" type="ORF">C0Q70_17501</name>
</gene>
<evidence type="ECO:0000256" key="1">
    <source>
        <dbReference type="SAM" id="MobiDB-lite"/>
    </source>
</evidence>
<proteinExistence type="predicted"/>
<dbReference type="Proteomes" id="UP000245119">
    <property type="component" value="Linkage Group LG11"/>
</dbReference>
<dbReference type="EMBL" id="PZQS01000011">
    <property type="protein sequence ID" value="PVD21701.1"/>
    <property type="molecule type" value="Genomic_DNA"/>
</dbReference>
<keyword evidence="4" id="KW-1185">Reference proteome</keyword>
<organism evidence="3 4">
    <name type="scientific">Pomacea canaliculata</name>
    <name type="common">Golden apple snail</name>
    <dbReference type="NCBI Taxonomy" id="400727"/>
    <lineage>
        <taxon>Eukaryota</taxon>
        <taxon>Metazoa</taxon>
        <taxon>Spiralia</taxon>
        <taxon>Lophotrochozoa</taxon>
        <taxon>Mollusca</taxon>
        <taxon>Gastropoda</taxon>
        <taxon>Caenogastropoda</taxon>
        <taxon>Architaenioglossa</taxon>
        <taxon>Ampullarioidea</taxon>
        <taxon>Ampullariidae</taxon>
        <taxon>Pomacea</taxon>
    </lineage>
</organism>
<keyword evidence="2" id="KW-1133">Transmembrane helix</keyword>
<evidence type="ECO:0000313" key="3">
    <source>
        <dbReference type="EMBL" id="PVD21701.1"/>
    </source>
</evidence>
<protein>
    <submittedName>
        <fullName evidence="3">Uncharacterized protein</fullName>
    </submittedName>
</protein>
<sequence length="91" mass="9738">MKTAQSYGFCARGELGGVSLRGLSLLTNGPETSLLSSLLPSGGSRGRQEQEDQGPEEDCKGKNHLLHFCTSCLILGFTIDFMCGVAFLQEP</sequence>
<feature type="region of interest" description="Disordered" evidence="1">
    <location>
        <begin position="36"/>
        <end position="58"/>
    </location>
</feature>
<dbReference type="AlphaFoldDB" id="A0A2T7NKM0"/>
<comment type="caution">
    <text evidence="3">The sequence shown here is derived from an EMBL/GenBank/DDBJ whole genome shotgun (WGS) entry which is preliminary data.</text>
</comment>
<name>A0A2T7NKM0_POMCA</name>
<evidence type="ECO:0000256" key="2">
    <source>
        <dbReference type="SAM" id="Phobius"/>
    </source>
</evidence>
<keyword evidence="2" id="KW-0812">Transmembrane</keyword>
<evidence type="ECO:0000313" key="4">
    <source>
        <dbReference type="Proteomes" id="UP000245119"/>
    </source>
</evidence>
<reference evidence="3 4" key="1">
    <citation type="submission" date="2018-04" db="EMBL/GenBank/DDBJ databases">
        <title>The genome of golden apple snail Pomacea canaliculata provides insight into stress tolerance and invasive adaptation.</title>
        <authorList>
            <person name="Liu C."/>
            <person name="Liu B."/>
            <person name="Ren Y."/>
            <person name="Zhang Y."/>
            <person name="Wang H."/>
            <person name="Li S."/>
            <person name="Jiang F."/>
            <person name="Yin L."/>
            <person name="Zhang G."/>
            <person name="Qian W."/>
            <person name="Fan W."/>
        </authorList>
    </citation>
    <scope>NUCLEOTIDE SEQUENCE [LARGE SCALE GENOMIC DNA]</scope>
    <source>
        <strain evidence="3">SZHN2017</strain>
        <tissue evidence="3">Muscle</tissue>
    </source>
</reference>
<keyword evidence="2" id="KW-0472">Membrane</keyword>